<sequence>MDTAILIWNRVISHTDLFKNLISDRDQRFKLALWTNFHKILHTNLTFSTAYHPQTDIVAEGIIQIHEEMLRRFFAYGLELKDSNGFTHYWCTLIPALKLVYITSIHASTSKPPAMLAKGWNPILPVDTWRKV</sequence>
<dbReference type="InterPro" id="IPR036397">
    <property type="entry name" value="RNaseH_sf"/>
</dbReference>
<accession>A0A9Q3GYD7</accession>
<evidence type="ECO:0000313" key="1">
    <source>
        <dbReference type="EMBL" id="MBW0483010.1"/>
    </source>
</evidence>
<comment type="caution">
    <text evidence="1">The sequence shown here is derived from an EMBL/GenBank/DDBJ whole genome shotgun (WGS) entry which is preliminary data.</text>
</comment>
<organism evidence="1 2">
    <name type="scientific">Austropuccinia psidii MF-1</name>
    <dbReference type="NCBI Taxonomy" id="1389203"/>
    <lineage>
        <taxon>Eukaryota</taxon>
        <taxon>Fungi</taxon>
        <taxon>Dikarya</taxon>
        <taxon>Basidiomycota</taxon>
        <taxon>Pucciniomycotina</taxon>
        <taxon>Pucciniomycetes</taxon>
        <taxon>Pucciniales</taxon>
        <taxon>Sphaerophragmiaceae</taxon>
        <taxon>Austropuccinia</taxon>
    </lineage>
</organism>
<dbReference type="Gene3D" id="3.30.420.10">
    <property type="entry name" value="Ribonuclease H-like superfamily/Ribonuclease H"/>
    <property type="match status" value="1"/>
</dbReference>
<reference evidence="1" key="1">
    <citation type="submission" date="2021-03" db="EMBL/GenBank/DDBJ databases">
        <title>Draft genome sequence of rust myrtle Austropuccinia psidii MF-1, a brazilian biotype.</title>
        <authorList>
            <person name="Quecine M.C."/>
            <person name="Pachon D.M.R."/>
            <person name="Bonatelli M.L."/>
            <person name="Correr F.H."/>
            <person name="Franceschini L.M."/>
            <person name="Leite T.F."/>
            <person name="Margarido G.R.A."/>
            <person name="Almeida C.A."/>
            <person name="Ferrarezi J.A."/>
            <person name="Labate C.A."/>
        </authorList>
    </citation>
    <scope>NUCLEOTIDE SEQUENCE</scope>
    <source>
        <strain evidence="1">MF-1</strain>
    </source>
</reference>
<dbReference type="EMBL" id="AVOT02007034">
    <property type="protein sequence ID" value="MBW0483010.1"/>
    <property type="molecule type" value="Genomic_DNA"/>
</dbReference>
<evidence type="ECO:0008006" key="3">
    <source>
        <dbReference type="Google" id="ProtNLM"/>
    </source>
</evidence>
<name>A0A9Q3GYD7_9BASI</name>
<keyword evidence="2" id="KW-1185">Reference proteome</keyword>
<dbReference type="SUPFAM" id="SSF53098">
    <property type="entry name" value="Ribonuclease H-like"/>
    <property type="match status" value="1"/>
</dbReference>
<dbReference type="Proteomes" id="UP000765509">
    <property type="component" value="Unassembled WGS sequence"/>
</dbReference>
<gene>
    <name evidence="1" type="ORF">O181_022725</name>
</gene>
<dbReference type="OrthoDB" id="2273864at2759"/>
<dbReference type="GO" id="GO:0003676">
    <property type="term" value="F:nucleic acid binding"/>
    <property type="evidence" value="ECO:0007669"/>
    <property type="project" value="InterPro"/>
</dbReference>
<dbReference type="InterPro" id="IPR012337">
    <property type="entry name" value="RNaseH-like_sf"/>
</dbReference>
<protein>
    <recommendedName>
        <fullName evidence="3">Integrase catalytic domain-containing protein</fullName>
    </recommendedName>
</protein>
<proteinExistence type="predicted"/>
<evidence type="ECO:0000313" key="2">
    <source>
        <dbReference type="Proteomes" id="UP000765509"/>
    </source>
</evidence>
<dbReference type="AlphaFoldDB" id="A0A9Q3GYD7"/>